<evidence type="ECO:0000313" key="2">
    <source>
        <dbReference type="Proteomes" id="UP000821845"/>
    </source>
</evidence>
<dbReference type="EMBL" id="CM023484">
    <property type="protein sequence ID" value="KAH6934407.1"/>
    <property type="molecule type" value="Genomic_DNA"/>
</dbReference>
<sequence>MSGHGSGSPIAPPGYQYILPTLPSGETVKECLFLNCEAVGRSYPLEDFRNPLQELSVLKDMTGIGPFEMMHQDITLKRHWVLLHVTGEALKKAFDHYDEVKKYDKMIGRWRVSSRPN</sequence>
<comment type="caution">
    <text evidence="1">The sequence shown here is derived from an EMBL/GenBank/DDBJ whole genome shotgun (WGS) entry which is preliminary data.</text>
</comment>
<evidence type="ECO:0000313" key="1">
    <source>
        <dbReference type="EMBL" id="KAH6934407.1"/>
    </source>
</evidence>
<proteinExistence type="predicted"/>
<name>A0ACB7SK10_HYAAI</name>
<organism evidence="1 2">
    <name type="scientific">Hyalomma asiaticum</name>
    <name type="common">Tick</name>
    <dbReference type="NCBI Taxonomy" id="266040"/>
    <lineage>
        <taxon>Eukaryota</taxon>
        <taxon>Metazoa</taxon>
        <taxon>Ecdysozoa</taxon>
        <taxon>Arthropoda</taxon>
        <taxon>Chelicerata</taxon>
        <taxon>Arachnida</taxon>
        <taxon>Acari</taxon>
        <taxon>Parasitiformes</taxon>
        <taxon>Ixodida</taxon>
        <taxon>Ixodoidea</taxon>
        <taxon>Ixodidae</taxon>
        <taxon>Hyalomminae</taxon>
        <taxon>Hyalomma</taxon>
    </lineage>
</organism>
<reference evidence="1" key="1">
    <citation type="submission" date="2020-05" db="EMBL/GenBank/DDBJ databases">
        <title>Large-scale comparative analyses of tick genomes elucidate their genetic diversity and vector capacities.</title>
        <authorList>
            <person name="Jia N."/>
            <person name="Wang J."/>
            <person name="Shi W."/>
            <person name="Du L."/>
            <person name="Sun Y."/>
            <person name="Zhan W."/>
            <person name="Jiang J."/>
            <person name="Wang Q."/>
            <person name="Zhang B."/>
            <person name="Ji P."/>
            <person name="Sakyi L.B."/>
            <person name="Cui X."/>
            <person name="Yuan T."/>
            <person name="Jiang B."/>
            <person name="Yang W."/>
            <person name="Lam T.T.-Y."/>
            <person name="Chang Q."/>
            <person name="Ding S."/>
            <person name="Wang X."/>
            <person name="Zhu J."/>
            <person name="Ruan X."/>
            <person name="Zhao L."/>
            <person name="Wei J."/>
            <person name="Que T."/>
            <person name="Du C."/>
            <person name="Cheng J."/>
            <person name="Dai P."/>
            <person name="Han X."/>
            <person name="Huang E."/>
            <person name="Gao Y."/>
            <person name="Liu J."/>
            <person name="Shao H."/>
            <person name="Ye R."/>
            <person name="Li L."/>
            <person name="Wei W."/>
            <person name="Wang X."/>
            <person name="Wang C."/>
            <person name="Yang T."/>
            <person name="Huo Q."/>
            <person name="Li W."/>
            <person name="Guo W."/>
            <person name="Chen H."/>
            <person name="Zhou L."/>
            <person name="Ni X."/>
            <person name="Tian J."/>
            <person name="Zhou Y."/>
            <person name="Sheng Y."/>
            <person name="Liu T."/>
            <person name="Pan Y."/>
            <person name="Xia L."/>
            <person name="Li J."/>
            <person name="Zhao F."/>
            <person name="Cao W."/>
        </authorList>
    </citation>
    <scope>NUCLEOTIDE SEQUENCE</scope>
    <source>
        <strain evidence="1">Hyas-2018</strain>
    </source>
</reference>
<keyword evidence="2" id="KW-1185">Reference proteome</keyword>
<gene>
    <name evidence="1" type="ORF">HPB50_024167</name>
</gene>
<accession>A0ACB7SK10</accession>
<dbReference type="Proteomes" id="UP000821845">
    <property type="component" value="Chromosome 4"/>
</dbReference>
<protein>
    <submittedName>
        <fullName evidence="1">Uncharacterized protein</fullName>
    </submittedName>
</protein>